<feature type="compositionally biased region" description="Basic and acidic residues" evidence="1">
    <location>
        <begin position="43"/>
        <end position="52"/>
    </location>
</feature>
<dbReference type="Proteomes" id="UP000176952">
    <property type="component" value="Unassembled WGS sequence"/>
</dbReference>
<sequence length="75" mass="8607">MPYGHLFYYIEMMEGREGDRSACASGARKRRLAAKELRVGLRRGVGEQESRQPRHSILRPESVFTKLENGSNIKK</sequence>
<evidence type="ECO:0000256" key="1">
    <source>
        <dbReference type="SAM" id="MobiDB-lite"/>
    </source>
</evidence>
<protein>
    <submittedName>
        <fullName evidence="2">Uncharacterized protein</fullName>
    </submittedName>
</protein>
<proteinExistence type="predicted"/>
<accession>A0A1G2B6K6</accession>
<reference evidence="2 3" key="1">
    <citation type="journal article" date="2016" name="Nat. Commun.">
        <title>Thousands of microbial genomes shed light on interconnected biogeochemical processes in an aquifer system.</title>
        <authorList>
            <person name="Anantharaman K."/>
            <person name="Brown C.T."/>
            <person name="Hug L.A."/>
            <person name="Sharon I."/>
            <person name="Castelle C.J."/>
            <person name="Probst A.J."/>
            <person name="Thomas B.C."/>
            <person name="Singh A."/>
            <person name="Wilkins M.J."/>
            <person name="Karaoz U."/>
            <person name="Brodie E.L."/>
            <person name="Williams K.H."/>
            <person name="Hubbard S.S."/>
            <person name="Banfield J.F."/>
        </authorList>
    </citation>
    <scope>NUCLEOTIDE SEQUENCE [LARGE SCALE GENOMIC DNA]</scope>
</reference>
<gene>
    <name evidence="2" type="ORF">A3F54_03295</name>
</gene>
<name>A0A1G2B6K6_9BACT</name>
<evidence type="ECO:0000313" key="2">
    <source>
        <dbReference type="EMBL" id="OGY84782.1"/>
    </source>
</evidence>
<comment type="caution">
    <text evidence="2">The sequence shown here is derived from an EMBL/GenBank/DDBJ whole genome shotgun (WGS) entry which is preliminary data.</text>
</comment>
<dbReference type="AlphaFoldDB" id="A0A1G2B6K6"/>
<dbReference type="EMBL" id="MHKD01000011">
    <property type="protein sequence ID" value="OGY84782.1"/>
    <property type="molecule type" value="Genomic_DNA"/>
</dbReference>
<feature type="region of interest" description="Disordered" evidence="1">
    <location>
        <begin position="43"/>
        <end position="75"/>
    </location>
</feature>
<evidence type="ECO:0000313" key="3">
    <source>
        <dbReference type="Proteomes" id="UP000176952"/>
    </source>
</evidence>
<organism evidence="2 3">
    <name type="scientific">Candidatus Kerfeldbacteria bacterium RIFCSPHIGHO2_12_FULL_48_17</name>
    <dbReference type="NCBI Taxonomy" id="1798542"/>
    <lineage>
        <taxon>Bacteria</taxon>
        <taxon>Candidatus Kerfeldiibacteriota</taxon>
    </lineage>
</organism>